<dbReference type="RefSeq" id="WP_150518414.1">
    <property type="nucleotide sequence ID" value="NZ_BMVX01000003.1"/>
</dbReference>
<dbReference type="EMBL" id="BMVX01000003">
    <property type="protein sequence ID" value="GGZ54200.1"/>
    <property type="molecule type" value="Genomic_DNA"/>
</dbReference>
<dbReference type="OrthoDB" id="3669136at2"/>
<reference evidence="2" key="1">
    <citation type="journal article" date="2014" name="Int. J. Syst. Evol. Microbiol.">
        <title>Complete genome sequence of Corynebacterium casei LMG S-19264T (=DSM 44701T), isolated from a smear-ripened cheese.</title>
        <authorList>
            <consortium name="US DOE Joint Genome Institute (JGI-PGF)"/>
            <person name="Walter F."/>
            <person name="Albersmeier A."/>
            <person name="Kalinowski J."/>
            <person name="Ruckert C."/>
        </authorList>
    </citation>
    <scope>NUCLEOTIDE SEQUENCE</scope>
    <source>
        <strain evidence="2">JCM 4834</strain>
    </source>
</reference>
<evidence type="ECO:0000259" key="1">
    <source>
        <dbReference type="SMART" id="SM00530"/>
    </source>
</evidence>
<dbReference type="EMBL" id="CP023701">
    <property type="protein sequence ID" value="QEU79389.1"/>
    <property type="molecule type" value="Genomic_DNA"/>
</dbReference>
<keyword evidence="4" id="KW-1185">Reference proteome</keyword>
<evidence type="ECO:0000313" key="3">
    <source>
        <dbReference type="EMBL" id="QEU79389.1"/>
    </source>
</evidence>
<evidence type="ECO:0000313" key="2">
    <source>
        <dbReference type="EMBL" id="GGZ54200.1"/>
    </source>
</evidence>
<dbReference type="InterPro" id="IPR010982">
    <property type="entry name" value="Lambda_DNA-bd_dom_sf"/>
</dbReference>
<dbReference type="SMART" id="SM00530">
    <property type="entry name" value="HTH_XRE"/>
    <property type="match status" value="1"/>
</dbReference>
<feature type="domain" description="HTH cro/C1-type" evidence="1">
    <location>
        <begin position="32"/>
        <end position="87"/>
    </location>
</feature>
<reference evidence="2" key="3">
    <citation type="submission" date="2020-09" db="EMBL/GenBank/DDBJ databases">
        <authorList>
            <person name="Sun Q."/>
            <person name="Ohkuma M."/>
        </authorList>
    </citation>
    <scope>NUCLEOTIDE SEQUENCE</scope>
    <source>
        <strain evidence="2">JCM 4834</strain>
    </source>
</reference>
<dbReference type="CDD" id="cd00093">
    <property type="entry name" value="HTH_XRE"/>
    <property type="match status" value="1"/>
</dbReference>
<dbReference type="SUPFAM" id="SSF47413">
    <property type="entry name" value="lambda repressor-like DNA-binding domains"/>
    <property type="match status" value="1"/>
</dbReference>
<protein>
    <submittedName>
        <fullName evidence="2 3">Transcriptional regulator</fullName>
    </submittedName>
</protein>
<dbReference type="Pfam" id="PF13560">
    <property type="entry name" value="HTH_31"/>
    <property type="match status" value="1"/>
</dbReference>
<gene>
    <name evidence="3" type="ORF">CP968_14615</name>
    <name evidence="2" type="ORF">GCM10010371_12230</name>
</gene>
<accession>A0A5P2ULV1</accession>
<organism evidence="3 4">
    <name type="scientific">Streptomyces subrutilus</name>
    <dbReference type="NCBI Taxonomy" id="36818"/>
    <lineage>
        <taxon>Bacteria</taxon>
        <taxon>Bacillati</taxon>
        <taxon>Actinomycetota</taxon>
        <taxon>Actinomycetes</taxon>
        <taxon>Kitasatosporales</taxon>
        <taxon>Streptomycetaceae</taxon>
        <taxon>Streptomyces</taxon>
    </lineage>
</organism>
<dbReference type="Proteomes" id="UP000326831">
    <property type="component" value="Chromosome"/>
</dbReference>
<reference evidence="3 4" key="2">
    <citation type="submission" date="2017-09" db="EMBL/GenBank/DDBJ databases">
        <authorList>
            <person name="Lee N."/>
            <person name="Cho B.-K."/>
        </authorList>
    </citation>
    <scope>NUCLEOTIDE SEQUENCE [LARGE SCALE GENOMIC DNA]</scope>
    <source>
        <strain evidence="3 4">ATCC 27467</strain>
    </source>
</reference>
<dbReference type="InterPro" id="IPR001387">
    <property type="entry name" value="Cro/C1-type_HTH"/>
</dbReference>
<dbReference type="AlphaFoldDB" id="A0A5P2ULV1"/>
<dbReference type="Pfam" id="PF19054">
    <property type="entry name" value="DUF5753"/>
    <property type="match status" value="1"/>
</dbReference>
<sequence length="285" mass="31541">MGVDKGDTEDAGWDVDPEDEQGAAVLAALGRQLRAWRESAGLRSADFGTAIGYGEDLVRKIEAGKRIPRPEYLDKADEVLRAGGRIAAMKADVEPIRYPKKVRDLAKLEARAVEVGVYSTHVVHGLLQISDHARALFEMRQPSYTQDEIERYTAARMARQSLFTRSPAPAISFVHEASALRRPIGGTAVWRRQLEHLLEVGRLRNVSLQVMPNSCETHAGMDGGIEILKFGDGTAVGRSEGAFNGRPVSDPKRLRILELRYGIIRAEALTPRESRDFIEELLGET</sequence>
<proteinExistence type="predicted"/>
<evidence type="ECO:0000313" key="4">
    <source>
        <dbReference type="Proteomes" id="UP000326831"/>
    </source>
</evidence>
<name>A0A5P2ULV1_9ACTN</name>
<dbReference type="KEGG" id="ssub:CP968_14615"/>
<dbReference type="Proteomes" id="UP000634660">
    <property type="component" value="Unassembled WGS sequence"/>
</dbReference>
<dbReference type="Gene3D" id="1.10.260.40">
    <property type="entry name" value="lambda repressor-like DNA-binding domains"/>
    <property type="match status" value="1"/>
</dbReference>
<dbReference type="InterPro" id="IPR043917">
    <property type="entry name" value="DUF5753"/>
</dbReference>
<dbReference type="GO" id="GO:0003677">
    <property type="term" value="F:DNA binding"/>
    <property type="evidence" value="ECO:0007669"/>
    <property type="project" value="InterPro"/>
</dbReference>